<dbReference type="InterPro" id="IPR055348">
    <property type="entry name" value="DctQ"/>
</dbReference>
<evidence type="ECO:0000256" key="8">
    <source>
        <dbReference type="ARBA" id="ARBA00038436"/>
    </source>
</evidence>
<feature type="transmembrane region" description="Helical" evidence="9">
    <location>
        <begin position="20"/>
        <end position="39"/>
    </location>
</feature>
<keyword evidence="5 9" id="KW-0812">Transmembrane</keyword>
<dbReference type="PANTHER" id="PTHR35011:SF10">
    <property type="entry name" value="TRAP TRANSPORTER SMALL PERMEASE PROTEIN"/>
    <property type="match status" value="1"/>
</dbReference>
<feature type="domain" description="Tripartite ATP-independent periplasmic transporters DctQ component" evidence="10">
    <location>
        <begin position="29"/>
        <end position="154"/>
    </location>
</feature>
<reference evidence="12" key="1">
    <citation type="submission" date="2015-08" db="EMBL/GenBank/DDBJ databases">
        <authorList>
            <person name="Varghese N."/>
        </authorList>
    </citation>
    <scope>NUCLEOTIDE SEQUENCE [LARGE SCALE GENOMIC DNA]</scope>
    <source>
        <strain evidence="12">JCM 18476</strain>
    </source>
</reference>
<dbReference type="EMBL" id="CYHG01000011">
    <property type="protein sequence ID" value="CUB05540.1"/>
    <property type="molecule type" value="Genomic_DNA"/>
</dbReference>
<evidence type="ECO:0000256" key="7">
    <source>
        <dbReference type="ARBA" id="ARBA00023136"/>
    </source>
</evidence>
<name>A0A0K6IQZ9_9GAMM</name>
<keyword evidence="7 9" id="KW-0472">Membrane</keyword>
<dbReference type="Proteomes" id="UP000182769">
    <property type="component" value="Unassembled WGS sequence"/>
</dbReference>
<evidence type="ECO:0000256" key="9">
    <source>
        <dbReference type="RuleBase" id="RU369079"/>
    </source>
</evidence>
<dbReference type="STRING" id="1137284.GCA_001418205_03048"/>
<dbReference type="RefSeq" id="WP_055464088.1">
    <property type="nucleotide sequence ID" value="NZ_CYHG01000011.1"/>
</dbReference>
<dbReference type="PANTHER" id="PTHR35011">
    <property type="entry name" value="2,3-DIKETO-L-GULONATE TRAP TRANSPORTER SMALL PERMEASE PROTEIN YIAM"/>
    <property type="match status" value="1"/>
</dbReference>
<evidence type="ECO:0000313" key="11">
    <source>
        <dbReference type="EMBL" id="CUB05540.1"/>
    </source>
</evidence>
<protein>
    <recommendedName>
        <fullName evidence="9">TRAP transporter small permease protein</fullName>
    </recommendedName>
</protein>
<accession>A0A0K6IQZ9</accession>
<sequence length="176" mass="19808">MFLDLLLGCSRFLNKVSGSIAMLLIVYILGHILLEIVLRLFGTSTYVLDEFVGYAVATLTFLGLGYSLERGSLIRVGLVIERVPESKRWLFDLFATLVSLAMFAWIYSYWQTNVVRSFNRGTTSQSIMETPLWIPQGLVLVGLGLLCFTLFTHALILLFRQQSPEIQSASGHSQEH</sequence>
<gene>
    <name evidence="11" type="ORF">Ga0061065_111108</name>
</gene>
<proteinExistence type="inferred from homology"/>
<keyword evidence="12" id="KW-1185">Reference proteome</keyword>
<dbReference type="GO" id="GO:0005886">
    <property type="term" value="C:plasma membrane"/>
    <property type="evidence" value="ECO:0007669"/>
    <property type="project" value="UniProtKB-SubCell"/>
</dbReference>
<dbReference type="AlphaFoldDB" id="A0A0K6IQZ9"/>
<evidence type="ECO:0000256" key="1">
    <source>
        <dbReference type="ARBA" id="ARBA00004429"/>
    </source>
</evidence>
<evidence type="ECO:0000256" key="6">
    <source>
        <dbReference type="ARBA" id="ARBA00022989"/>
    </source>
</evidence>
<evidence type="ECO:0000256" key="3">
    <source>
        <dbReference type="ARBA" id="ARBA00022475"/>
    </source>
</evidence>
<comment type="subcellular location">
    <subcellularLocation>
        <location evidence="1 9">Cell inner membrane</location>
        <topology evidence="1 9">Multi-pass membrane protein</topology>
    </subcellularLocation>
</comment>
<evidence type="ECO:0000259" key="10">
    <source>
        <dbReference type="Pfam" id="PF04290"/>
    </source>
</evidence>
<feature type="transmembrane region" description="Helical" evidence="9">
    <location>
        <begin position="138"/>
        <end position="159"/>
    </location>
</feature>
<keyword evidence="4 9" id="KW-0997">Cell inner membrane</keyword>
<evidence type="ECO:0000313" key="12">
    <source>
        <dbReference type="Proteomes" id="UP000182769"/>
    </source>
</evidence>
<dbReference type="OrthoDB" id="9797534at2"/>
<dbReference type="GO" id="GO:0015740">
    <property type="term" value="P:C4-dicarboxylate transport"/>
    <property type="evidence" value="ECO:0007669"/>
    <property type="project" value="TreeGrafter"/>
</dbReference>
<comment type="function">
    <text evidence="9">Part of the tripartite ATP-independent periplasmic (TRAP) transport system.</text>
</comment>
<keyword evidence="3" id="KW-1003">Cell membrane</keyword>
<evidence type="ECO:0000256" key="2">
    <source>
        <dbReference type="ARBA" id="ARBA00022448"/>
    </source>
</evidence>
<organism evidence="11 12">
    <name type="scientific">Marinomonas fungiae</name>
    <dbReference type="NCBI Taxonomy" id="1137284"/>
    <lineage>
        <taxon>Bacteria</taxon>
        <taxon>Pseudomonadati</taxon>
        <taxon>Pseudomonadota</taxon>
        <taxon>Gammaproteobacteria</taxon>
        <taxon>Oceanospirillales</taxon>
        <taxon>Oceanospirillaceae</taxon>
        <taxon>Marinomonas</taxon>
    </lineage>
</organism>
<evidence type="ECO:0000256" key="4">
    <source>
        <dbReference type="ARBA" id="ARBA00022519"/>
    </source>
</evidence>
<comment type="similarity">
    <text evidence="8 9">Belongs to the TRAP transporter small permease family.</text>
</comment>
<keyword evidence="6 9" id="KW-1133">Transmembrane helix</keyword>
<keyword evidence="2 9" id="KW-0813">Transport</keyword>
<dbReference type="GO" id="GO:0022857">
    <property type="term" value="F:transmembrane transporter activity"/>
    <property type="evidence" value="ECO:0007669"/>
    <property type="project" value="UniProtKB-UniRule"/>
</dbReference>
<comment type="subunit">
    <text evidence="9">The complex comprises the extracytoplasmic solute receptor protein and the two transmembrane proteins.</text>
</comment>
<feature type="transmembrane region" description="Helical" evidence="9">
    <location>
        <begin position="89"/>
        <end position="110"/>
    </location>
</feature>
<evidence type="ECO:0000256" key="5">
    <source>
        <dbReference type="ARBA" id="ARBA00022692"/>
    </source>
</evidence>
<dbReference type="InterPro" id="IPR007387">
    <property type="entry name" value="TRAP_DctQ"/>
</dbReference>
<dbReference type="Pfam" id="PF04290">
    <property type="entry name" value="DctQ"/>
    <property type="match status" value="1"/>
</dbReference>
<feature type="transmembrane region" description="Helical" evidence="9">
    <location>
        <begin position="51"/>
        <end position="68"/>
    </location>
</feature>